<dbReference type="Proteomes" id="UP001580928">
    <property type="component" value="Unassembled WGS sequence"/>
</dbReference>
<reference evidence="2 3" key="1">
    <citation type="submission" date="2024-04" db="EMBL/GenBank/DDBJ databases">
        <title>Albibacterium profundi sp. nov., isolated from sediment of the Challenger Deep of Mariana Trench.</title>
        <authorList>
            <person name="Wang Y."/>
        </authorList>
    </citation>
    <scope>NUCLEOTIDE SEQUENCE [LARGE SCALE GENOMIC DNA]</scope>
    <source>
        <strain evidence="2 3">RHL897</strain>
    </source>
</reference>
<dbReference type="Gene3D" id="3.10.50.30">
    <property type="entry name" value="Transcription elongation factor, GreA/GreB, C-terminal domain"/>
    <property type="match status" value="1"/>
</dbReference>
<dbReference type="PANTHER" id="PTHR30437:SF5">
    <property type="entry name" value="REGULATOR OF NUCLEOSIDE DIPHOSPHATE KINASE"/>
    <property type="match status" value="1"/>
</dbReference>
<evidence type="ECO:0000259" key="1">
    <source>
        <dbReference type="Pfam" id="PF01272"/>
    </source>
</evidence>
<evidence type="ECO:0000313" key="2">
    <source>
        <dbReference type="EMBL" id="MFB5945865.1"/>
    </source>
</evidence>
<proteinExistence type="predicted"/>
<dbReference type="InterPro" id="IPR001437">
    <property type="entry name" value="Tscrpt_elong_fac_GreA/B_C"/>
</dbReference>
<sequence>METKNNNVVLSEEDYNILRNHVTPNPDNPMSLAYELSRAEVVKKDKVPADRVRINSQVTIQDQQSKVKTTVTIVEPAQADMKQQKISFLTPIGSALIGFKIGDEVEWKMPVGVRTYKILEVKNP</sequence>
<keyword evidence="3" id="KW-1185">Reference proteome</keyword>
<dbReference type="EMBL" id="JBBVGT010000002">
    <property type="protein sequence ID" value="MFB5945865.1"/>
    <property type="molecule type" value="Genomic_DNA"/>
</dbReference>
<keyword evidence="2" id="KW-0251">Elongation factor</keyword>
<dbReference type="InterPro" id="IPR023459">
    <property type="entry name" value="Tscrpt_elong_fac_GreA/B_fam"/>
</dbReference>
<dbReference type="PANTHER" id="PTHR30437">
    <property type="entry name" value="TRANSCRIPTION ELONGATION FACTOR GREA"/>
    <property type="match status" value="1"/>
</dbReference>
<gene>
    <name evidence="2" type="ORF">WKR92_08460</name>
</gene>
<dbReference type="GO" id="GO:0003746">
    <property type="term" value="F:translation elongation factor activity"/>
    <property type="evidence" value="ECO:0007669"/>
    <property type="project" value="UniProtKB-KW"/>
</dbReference>
<comment type="caution">
    <text evidence="2">The sequence shown here is derived from an EMBL/GenBank/DDBJ whole genome shotgun (WGS) entry which is preliminary data.</text>
</comment>
<evidence type="ECO:0000313" key="3">
    <source>
        <dbReference type="Proteomes" id="UP001580928"/>
    </source>
</evidence>
<organism evidence="2 3">
    <name type="scientific">Albibacterium profundi</name>
    <dbReference type="NCBI Taxonomy" id="3134906"/>
    <lineage>
        <taxon>Bacteria</taxon>
        <taxon>Pseudomonadati</taxon>
        <taxon>Bacteroidota</taxon>
        <taxon>Sphingobacteriia</taxon>
        <taxon>Sphingobacteriales</taxon>
        <taxon>Sphingobacteriaceae</taxon>
        <taxon>Albibacterium</taxon>
    </lineage>
</organism>
<feature type="domain" description="Transcription elongation factor GreA/GreB C-terminal" evidence="1">
    <location>
        <begin position="48"/>
        <end position="122"/>
    </location>
</feature>
<name>A0ABV5CE76_9SPHI</name>
<protein>
    <submittedName>
        <fullName evidence="2">GreA/GreB family elongation factor</fullName>
    </submittedName>
</protein>
<dbReference type="InterPro" id="IPR036953">
    <property type="entry name" value="GreA/GreB_C_sf"/>
</dbReference>
<keyword evidence="2" id="KW-0648">Protein biosynthesis</keyword>
<dbReference type="Pfam" id="PF01272">
    <property type="entry name" value="GreA_GreB"/>
    <property type="match status" value="1"/>
</dbReference>
<dbReference type="RefSeq" id="WP_375557396.1">
    <property type="nucleotide sequence ID" value="NZ_JBBVGT010000002.1"/>
</dbReference>
<dbReference type="SUPFAM" id="SSF54534">
    <property type="entry name" value="FKBP-like"/>
    <property type="match status" value="1"/>
</dbReference>
<accession>A0ABV5CE76</accession>